<dbReference type="PANTHER" id="PTHR33223:SF11">
    <property type="entry name" value="ELEMENT PROTEIN, PUTATIVE-RELATED"/>
    <property type="match status" value="1"/>
</dbReference>
<dbReference type="Pfam" id="PF03732">
    <property type="entry name" value="Retrotrans_gag"/>
    <property type="match status" value="1"/>
</dbReference>
<dbReference type="Proteomes" id="UP000288805">
    <property type="component" value="Unassembled WGS sequence"/>
</dbReference>
<feature type="region of interest" description="Disordered" evidence="1">
    <location>
        <begin position="29"/>
        <end position="50"/>
    </location>
</feature>
<accession>A0A438GY26</accession>
<evidence type="ECO:0000259" key="2">
    <source>
        <dbReference type="Pfam" id="PF03732"/>
    </source>
</evidence>
<dbReference type="EMBL" id="QGNW01000317">
    <property type="protein sequence ID" value="RVW77156.1"/>
    <property type="molecule type" value="Genomic_DNA"/>
</dbReference>
<evidence type="ECO:0000313" key="4">
    <source>
        <dbReference type="Proteomes" id="UP000288805"/>
    </source>
</evidence>
<sequence>MPYWIRDQEGRLRRIENPQNTELDICVNIMDPPPEDQNSQQGQGGNPNAYLSMRDRMHPPRMSAPSCILPPLEQLVIRPHIVPLLPNFHGMESENPYAHIKEFEEVCNTFREGGASIDLMRLKLFPFTLKDKEKIWLNSLRPRSIRNWVDLQAEFLKKNFPTHRTNGLKSKNPEEAMDFLSYVAEVSRGWDEPNSREKGSFPLNKPKIQRLEYECPTMPVVREMLGDQVNVVGQFRPNNSASYGNTYNSSWRNHPNFSWKPRPPPYQPQAQTQAPQQTSSVEQAIANLSKVMNDFVGEQRTINSQLHQKIENVESSLNKRMDGMQNDLYQKIDNIQYSISRLTNLNTVIEKGKFPSQPSQNPKGVHKVEIQEGDSSNLREVKAVNHLEEWKGG</sequence>
<reference evidence="3 4" key="1">
    <citation type="journal article" date="2018" name="PLoS Genet.">
        <title>Population sequencing reveals clonal diversity and ancestral inbreeding in the grapevine cultivar Chardonnay.</title>
        <authorList>
            <person name="Roach M.J."/>
            <person name="Johnson D.L."/>
            <person name="Bohlmann J."/>
            <person name="van Vuuren H.J."/>
            <person name="Jones S.J."/>
            <person name="Pretorius I.S."/>
            <person name="Schmidt S.A."/>
            <person name="Borneman A.R."/>
        </authorList>
    </citation>
    <scope>NUCLEOTIDE SEQUENCE [LARGE SCALE GENOMIC DNA]</scope>
    <source>
        <strain evidence="4">cv. Chardonnay</strain>
        <tissue evidence="3">Leaf</tissue>
    </source>
</reference>
<dbReference type="AlphaFoldDB" id="A0A438GY26"/>
<evidence type="ECO:0000256" key="1">
    <source>
        <dbReference type="SAM" id="MobiDB-lite"/>
    </source>
</evidence>
<feature type="compositionally biased region" description="Low complexity" evidence="1">
    <location>
        <begin position="268"/>
        <end position="278"/>
    </location>
</feature>
<feature type="domain" description="Retrotransposon gag" evidence="2">
    <location>
        <begin position="123"/>
        <end position="170"/>
    </location>
</feature>
<organism evidence="3 4">
    <name type="scientific">Vitis vinifera</name>
    <name type="common">Grape</name>
    <dbReference type="NCBI Taxonomy" id="29760"/>
    <lineage>
        <taxon>Eukaryota</taxon>
        <taxon>Viridiplantae</taxon>
        <taxon>Streptophyta</taxon>
        <taxon>Embryophyta</taxon>
        <taxon>Tracheophyta</taxon>
        <taxon>Spermatophyta</taxon>
        <taxon>Magnoliopsida</taxon>
        <taxon>eudicotyledons</taxon>
        <taxon>Gunneridae</taxon>
        <taxon>Pentapetalae</taxon>
        <taxon>rosids</taxon>
        <taxon>Vitales</taxon>
        <taxon>Vitaceae</taxon>
        <taxon>Viteae</taxon>
        <taxon>Vitis</taxon>
    </lineage>
</organism>
<dbReference type="PANTHER" id="PTHR33223">
    <property type="entry name" value="CCHC-TYPE DOMAIN-CONTAINING PROTEIN"/>
    <property type="match status" value="1"/>
</dbReference>
<gene>
    <name evidence="3" type="ORF">CK203_054251</name>
</gene>
<protein>
    <recommendedName>
        <fullName evidence="2">Retrotransposon gag domain-containing protein</fullName>
    </recommendedName>
</protein>
<feature type="region of interest" description="Disordered" evidence="1">
    <location>
        <begin position="253"/>
        <end position="280"/>
    </location>
</feature>
<dbReference type="InterPro" id="IPR005162">
    <property type="entry name" value="Retrotrans_gag_dom"/>
</dbReference>
<evidence type="ECO:0000313" key="3">
    <source>
        <dbReference type="EMBL" id="RVW77156.1"/>
    </source>
</evidence>
<comment type="caution">
    <text evidence="3">The sequence shown here is derived from an EMBL/GenBank/DDBJ whole genome shotgun (WGS) entry which is preliminary data.</text>
</comment>
<proteinExistence type="predicted"/>
<name>A0A438GY26_VITVI</name>